<keyword evidence="2" id="KW-1185">Reference proteome</keyword>
<comment type="caution">
    <text evidence="1">The sequence shown here is derived from an EMBL/GenBank/DDBJ whole genome shotgun (WGS) entry which is preliminary data.</text>
</comment>
<protein>
    <submittedName>
        <fullName evidence="1">Uncharacterized protein</fullName>
    </submittedName>
</protein>
<accession>A0A8J8NBA4</accession>
<proteinExistence type="predicted"/>
<dbReference type="EMBL" id="RRYP01029770">
    <property type="protein sequence ID" value="TNV71504.1"/>
    <property type="molecule type" value="Genomic_DNA"/>
</dbReference>
<sequence length="119" mass="14364">MLLKVSVPSQQPNSLKKQRAENSLILKKFVKTLKIQRIKCVAQARILLINLLYWQYKDLIVQTQHQLVIQNNKQIFLEQLEFQFMTNPKILKRLLQIWRRDIVKIHLLLFFVLQLQMQI</sequence>
<dbReference type="Proteomes" id="UP000785679">
    <property type="component" value="Unassembled WGS sequence"/>
</dbReference>
<evidence type="ECO:0000313" key="2">
    <source>
        <dbReference type="Proteomes" id="UP000785679"/>
    </source>
</evidence>
<reference evidence="1" key="1">
    <citation type="submission" date="2019-06" db="EMBL/GenBank/DDBJ databases">
        <authorList>
            <person name="Zheng W."/>
        </authorList>
    </citation>
    <scope>NUCLEOTIDE SEQUENCE</scope>
    <source>
        <strain evidence="1">QDHG01</strain>
    </source>
</reference>
<name>A0A8J8NBA4_HALGN</name>
<dbReference type="AlphaFoldDB" id="A0A8J8NBA4"/>
<organism evidence="1 2">
    <name type="scientific">Halteria grandinella</name>
    <dbReference type="NCBI Taxonomy" id="5974"/>
    <lineage>
        <taxon>Eukaryota</taxon>
        <taxon>Sar</taxon>
        <taxon>Alveolata</taxon>
        <taxon>Ciliophora</taxon>
        <taxon>Intramacronucleata</taxon>
        <taxon>Spirotrichea</taxon>
        <taxon>Stichotrichia</taxon>
        <taxon>Sporadotrichida</taxon>
        <taxon>Halteriidae</taxon>
        <taxon>Halteria</taxon>
    </lineage>
</organism>
<evidence type="ECO:0000313" key="1">
    <source>
        <dbReference type="EMBL" id="TNV71504.1"/>
    </source>
</evidence>
<gene>
    <name evidence="1" type="ORF">FGO68_gene9570</name>
</gene>